<feature type="compositionally biased region" description="Basic and acidic residues" evidence="1">
    <location>
        <begin position="349"/>
        <end position="364"/>
    </location>
</feature>
<feature type="region of interest" description="Disordered" evidence="1">
    <location>
        <begin position="112"/>
        <end position="235"/>
    </location>
</feature>
<feature type="signal peptide" evidence="2">
    <location>
        <begin position="1"/>
        <end position="24"/>
    </location>
</feature>
<comment type="caution">
    <text evidence="3">The sequence shown here is derived from an EMBL/GenBank/DDBJ whole genome shotgun (WGS) entry which is preliminary data.</text>
</comment>
<feature type="region of interest" description="Disordered" evidence="1">
    <location>
        <begin position="263"/>
        <end position="291"/>
    </location>
</feature>
<dbReference type="Proteomes" id="UP000780801">
    <property type="component" value="Unassembled WGS sequence"/>
</dbReference>
<sequence>MRPPKTALLAPLASILATVQLVQALKFITPKELILGQEVTIEWIGQPSLGTIEQAVVLIKNEVPLLILCQGLITGSGKCTFTLSNSDGQSFIGDGYHLGLRASDGLVLDVSKPFNIKGNPKDKDTKRAKNDKKKDKDKAKDKDKDKDEDDDRDDKDDDRDEDDDDDNDEDDRDDDEDDDEVRIQSKKHKGKQHKHDDDDDDDKEDEDQDRDEDEVNAVENMKIHKHSVGSAAEMNAPQSLDATQHQVSLQYIDDSQGLVIASVGNPARQKLERPFPRRVRPRKTFTPPLRKRFTKYRALVEARRQERVMAARADKAAPSKMGADDLLVSIDPVTIKGLHGNVEVMPSQNEKEHNAKGAGADKKEHGKKKHFGDDSTNGALGKKEHEKSRKESKHHPATNKDGDKSSRGKTGDQHGSHASKKMIEVEEAEKKVEPKTVTWGQWFENVGTAISSGLDRIKQTFSDKHPDQQRTDTKERGHRRDEKSDKEKRAQTQETLQRGSLGEDL</sequence>
<keyword evidence="2" id="KW-0732">Signal</keyword>
<dbReference type="AlphaFoldDB" id="A0A9P6FSA4"/>
<feature type="compositionally biased region" description="Basic and acidic residues" evidence="1">
    <location>
        <begin position="119"/>
        <end position="145"/>
    </location>
</feature>
<feature type="compositionally biased region" description="Basic and acidic residues" evidence="1">
    <location>
        <begin position="398"/>
        <end position="434"/>
    </location>
</feature>
<feature type="compositionally biased region" description="Acidic residues" evidence="1">
    <location>
        <begin position="146"/>
        <end position="180"/>
    </location>
</feature>
<feature type="region of interest" description="Disordered" evidence="1">
    <location>
        <begin position="457"/>
        <end position="505"/>
    </location>
</feature>
<feature type="compositionally biased region" description="Acidic residues" evidence="1">
    <location>
        <begin position="197"/>
        <end position="216"/>
    </location>
</feature>
<evidence type="ECO:0008006" key="5">
    <source>
        <dbReference type="Google" id="ProtNLM"/>
    </source>
</evidence>
<feature type="chain" id="PRO_5040250972" description="Nucleoplasmin-like domain-containing protein" evidence="2">
    <location>
        <begin position="25"/>
        <end position="505"/>
    </location>
</feature>
<feature type="compositionally biased region" description="Basic residues" evidence="1">
    <location>
        <begin position="276"/>
        <end position="291"/>
    </location>
</feature>
<protein>
    <recommendedName>
        <fullName evidence="5">Nucleoplasmin-like domain-containing protein</fullName>
    </recommendedName>
</protein>
<dbReference type="EMBL" id="JAABOA010002033">
    <property type="protein sequence ID" value="KAF9580489.1"/>
    <property type="molecule type" value="Genomic_DNA"/>
</dbReference>
<feature type="region of interest" description="Disordered" evidence="1">
    <location>
        <begin position="339"/>
        <end position="435"/>
    </location>
</feature>
<feature type="compositionally biased region" description="Basic residues" evidence="1">
    <location>
        <begin position="184"/>
        <end position="193"/>
    </location>
</feature>
<evidence type="ECO:0000313" key="4">
    <source>
        <dbReference type="Proteomes" id="UP000780801"/>
    </source>
</evidence>
<evidence type="ECO:0000256" key="2">
    <source>
        <dbReference type="SAM" id="SignalP"/>
    </source>
</evidence>
<name>A0A9P6FSA4_9FUNG</name>
<reference evidence="3" key="1">
    <citation type="journal article" date="2020" name="Fungal Divers.">
        <title>Resolving the Mortierellaceae phylogeny through synthesis of multi-gene phylogenetics and phylogenomics.</title>
        <authorList>
            <person name="Vandepol N."/>
            <person name="Liber J."/>
            <person name="Desiro A."/>
            <person name="Na H."/>
            <person name="Kennedy M."/>
            <person name="Barry K."/>
            <person name="Grigoriev I.V."/>
            <person name="Miller A.N."/>
            <person name="O'Donnell K."/>
            <person name="Stajich J.E."/>
            <person name="Bonito G."/>
        </authorList>
    </citation>
    <scope>NUCLEOTIDE SEQUENCE</scope>
    <source>
        <strain evidence="3">KOD1015</strain>
    </source>
</reference>
<dbReference type="OrthoDB" id="2447497at2759"/>
<evidence type="ECO:0000313" key="3">
    <source>
        <dbReference type="EMBL" id="KAF9580489.1"/>
    </source>
</evidence>
<feature type="compositionally biased region" description="Basic and acidic residues" evidence="1">
    <location>
        <begin position="457"/>
        <end position="491"/>
    </location>
</feature>
<gene>
    <name evidence="3" type="ORF">BGW38_002855</name>
</gene>
<evidence type="ECO:0000256" key="1">
    <source>
        <dbReference type="SAM" id="MobiDB-lite"/>
    </source>
</evidence>
<accession>A0A9P6FSA4</accession>
<proteinExistence type="predicted"/>
<organism evidence="3 4">
    <name type="scientific">Lunasporangiospora selenospora</name>
    <dbReference type="NCBI Taxonomy" id="979761"/>
    <lineage>
        <taxon>Eukaryota</taxon>
        <taxon>Fungi</taxon>
        <taxon>Fungi incertae sedis</taxon>
        <taxon>Mucoromycota</taxon>
        <taxon>Mortierellomycotina</taxon>
        <taxon>Mortierellomycetes</taxon>
        <taxon>Mortierellales</taxon>
        <taxon>Mortierellaceae</taxon>
        <taxon>Lunasporangiospora</taxon>
    </lineage>
</organism>
<keyword evidence="4" id="KW-1185">Reference proteome</keyword>